<keyword evidence="1" id="KW-0472">Membrane</keyword>
<sequence length="333" mass="37274">MKWAFIAALLVQPALSRISPYDREDSERPDNVTGLDFFYYSDIGSYYNGTFSVKLSPLYNPPDYPSDSTEYPCQEYENRTLEISMNAIAGFLEISPKAYPTPNPFYFFIEAWDKHYNLTAGTGTTQRKHSNYTEYQEIHAYTGLKPDYGPIWLYNVTNAPSISTDDDDEILYRFDGRMNAVDFLRDQSFKFNASGICSERDEKLLLFSGSLLSPRETEEQDWAGSPIPAPRISGYFNTRTAHVTMSGLFRAGNGQRGTIVGRAEMVFHGEIDAERSDQLFMGRTVPEWNATLGFARGSVGGGKSTAPRISGTVANLILIGFMGIGLAVPLIFF</sequence>
<dbReference type="Proteomes" id="UP000034164">
    <property type="component" value="Unassembled WGS sequence"/>
</dbReference>
<evidence type="ECO:0000256" key="2">
    <source>
        <dbReference type="SAM" id="SignalP"/>
    </source>
</evidence>
<evidence type="ECO:0000256" key="1">
    <source>
        <dbReference type="SAM" id="Phobius"/>
    </source>
</evidence>
<keyword evidence="1" id="KW-1133">Transmembrane helix</keyword>
<gene>
    <name evidence="3" type="ORF">EMCG_02050</name>
</gene>
<reference evidence="4" key="1">
    <citation type="journal article" date="2015" name="PLoS Genet.">
        <title>The dynamic genome and transcriptome of the human fungal pathogen Blastomyces and close relative Emmonsia.</title>
        <authorList>
            <person name="Munoz J.F."/>
            <person name="Gauthier G.M."/>
            <person name="Desjardins C.A."/>
            <person name="Gallo J.E."/>
            <person name="Holder J."/>
            <person name="Sullivan T.D."/>
            <person name="Marty A.J."/>
            <person name="Carmen J.C."/>
            <person name="Chen Z."/>
            <person name="Ding L."/>
            <person name="Gujja S."/>
            <person name="Magrini V."/>
            <person name="Misas E."/>
            <person name="Mitreva M."/>
            <person name="Priest M."/>
            <person name="Saif S."/>
            <person name="Whiston E.A."/>
            <person name="Young S."/>
            <person name="Zeng Q."/>
            <person name="Goldman W.E."/>
            <person name="Mardis E.R."/>
            <person name="Taylor J.W."/>
            <person name="McEwen J.G."/>
            <person name="Clay O.K."/>
            <person name="Klein B.S."/>
            <person name="Cuomo C.A."/>
        </authorList>
    </citation>
    <scope>NUCLEOTIDE SEQUENCE [LARGE SCALE GENOMIC DNA]</scope>
    <source>
        <strain evidence="4">UAMH 3008</strain>
    </source>
</reference>
<evidence type="ECO:0000313" key="3">
    <source>
        <dbReference type="EMBL" id="KKZ63609.1"/>
    </source>
</evidence>
<dbReference type="VEuPathDB" id="FungiDB:EMCG_02050"/>
<dbReference type="AlphaFoldDB" id="A0A0G2J1X6"/>
<keyword evidence="1" id="KW-0812">Transmembrane</keyword>
<protein>
    <submittedName>
        <fullName evidence="3">Uncharacterized protein</fullName>
    </submittedName>
</protein>
<organism evidence="3 4">
    <name type="scientific">[Emmonsia] crescens</name>
    <dbReference type="NCBI Taxonomy" id="73230"/>
    <lineage>
        <taxon>Eukaryota</taxon>
        <taxon>Fungi</taxon>
        <taxon>Dikarya</taxon>
        <taxon>Ascomycota</taxon>
        <taxon>Pezizomycotina</taxon>
        <taxon>Eurotiomycetes</taxon>
        <taxon>Eurotiomycetidae</taxon>
        <taxon>Onygenales</taxon>
        <taxon>Ajellomycetaceae</taxon>
        <taxon>Emergomyces</taxon>
    </lineage>
</organism>
<proteinExistence type="predicted"/>
<accession>A0A0G2J1X6</accession>
<feature type="chain" id="PRO_5002545737" evidence="2">
    <location>
        <begin position="17"/>
        <end position="333"/>
    </location>
</feature>
<dbReference type="OrthoDB" id="5054768at2759"/>
<feature type="signal peptide" evidence="2">
    <location>
        <begin position="1"/>
        <end position="16"/>
    </location>
</feature>
<keyword evidence="2" id="KW-0732">Signal</keyword>
<comment type="caution">
    <text evidence="3">The sequence shown here is derived from an EMBL/GenBank/DDBJ whole genome shotgun (WGS) entry which is preliminary data.</text>
</comment>
<name>A0A0G2J1X6_9EURO</name>
<evidence type="ECO:0000313" key="4">
    <source>
        <dbReference type="Proteomes" id="UP000034164"/>
    </source>
</evidence>
<dbReference type="EMBL" id="LCZI01000940">
    <property type="protein sequence ID" value="KKZ63609.1"/>
    <property type="molecule type" value="Genomic_DNA"/>
</dbReference>
<feature type="transmembrane region" description="Helical" evidence="1">
    <location>
        <begin position="313"/>
        <end position="332"/>
    </location>
</feature>